<dbReference type="GO" id="GO:0009231">
    <property type="term" value="P:riboflavin biosynthetic process"/>
    <property type="evidence" value="ECO:0007669"/>
    <property type="project" value="InterPro"/>
</dbReference>
<dbReference type="EMBL" id="BRXX01000030">
    <property type="protein sequence ID" value="GMH83765.1"/>
    <property type="molecule type" value="Genomic_DNA"/>
</dbReference>
<evidence type="ECO:0000256" key="1">
    <source>
        <dbReference type="ARBA" id="ARBA00005104"/>
    </source>
</evidence>
<protein>
    <recommendedName>
        <fullName evidence="4">Bacterial bifunctional deaminase-reductase C-terminal domain-containing protein</fullName>
    </recommendedName>
</protein>
<name>A0A9W7EN14_9STRA</name>
<evidence type="ECO:0000313" key="5">
    <source>
        <dbReference type="EMBL" id="GMH83765.1"/>
    </source>
</evidence>
<accession>A0A9W7EN14</accession>
<dbReference type="Pfam" id="PF01872">
    <property type="entry name" value="RibD_C"/>
    <property type="match status" value="1"/>
</dbReference>
<dbReference type="AlphaFoldDB" id="A0A9W7EN14"/>
<dbReference type="InterPro" id="IPR024072">
    <property type="entry name" value="DHFR-like_dom_sf"/>
</dbReference>
<dbReference type="GO" id="GO:0008703">
    <property type="term" value="F:5-amino-6-(5-phosphoribosylamino)uracil reductase activity"/>
    <property type="evidence" value="ECO:0007669"/>
    <property type="project" value="InterPro"/>
</dbReference>
<keyword evidence="6" id="KW-1185">Reference proteome</keyword>
<evidence type="ECO:0000256" key="3">
    <source>
        <dbReference type="ARBA" id="ARBA00023002"/>
    </source>
</evidence>
<dbReference type="InterPro" id="IPR050765">
    <property type="entry name" value="Riboflavin_Biosynth_HTPR"/>
</dbReference>
<comment type="caution">
    <text evidence="5">The sequence shown here is derived from an EMBL/GenBank/DDBJ whole genome shotgun (WGS) entry which is preliminary data.</text>
</comment>
<keyword evidence="2" id="KW-0521">NADP</keyword>
<proteinExistence type="predicted"/>
<gene>
    <name evidence="5" type="ORF">TrVE_jg3507</name>
</gene>
<dbReference type="PANTHER" id="PTHR38011:SF7">
    <property type="entry name" value="2,5-DIAMINO-6-RIBOSYLAMINO-4(3H)-PYRIMIDINONE 5'-PHOSPHATE REDUCTASE"/>
    <property type="match status" value="1"/>
</dbReference>
<feature type="domain" description="Bacterial bifunctional deaminase-reductase C-terminal" evidence="4">
    <location>
        <begin position="1"/>
        <end position="159"/>
    </location>
</feature>
<sequence length="215" mass="23955">MVHRLRSRCDYVITGSNTVIQDNPSFSCRRGVAYTRNGGRKPADGPTRVILDRSLKTFLWETSNFPETLTILHPTENSTPPSAPTIIYHTSLPPHPNPSPKVSLKKLEGEERIGRRIIDDLGENSEEDQAIMIEGGGNLAKVFLEDDAITHCIIIQSPLSLFPPPPVGVSSYVNSDRSGLRGFSKVGEYDSGGDTVECWCKDRESWMEEEVEEWP</sequence>
<dbReference type="PANTHER" id="PTHR38011">
    <property type="entry name" value="DIHYDROFOLATE REDUCTASE FAMILY PROTEIN (AFU_ORTHOLOGUE AFUA_8G06820)"/>
    <property type="match status" value="1"/>
</dbReference>
<organism evidence="5 6">
    <name type="scientific">Triparma verrucosa</name>
    <dbReference type="NCBI Taxonomy" id="1606542"/>
    <lineage>
        <taxon>Eukaryota</taxon>
        <taxon>Sar</taxon>
        <taxon>Stramenopiles</taxon>
        <taxon>Ochrophyta</taxon>
        <taxon>Bolidophyceae</taxon>
        <taxon>Parmales</taxon>
        <taxon>Triparmaceae</taxon>
        <taxon>Triparma</taxon>
    </lineage>
</organism>
<dbReference type="InterPro" id="IPR002734">
    <property type="entry name" value="RibDG_C"/>
</dbReference>
<reference evidence="6" key="1">
    <citation type="journal article" date="2023" name="Commun. Biol.">
        <title>Genome analysis of Parmales, the sister group of diatoms, reveals the evolutionary specialization of diatoms from phago-mixotrophs to photoautotrophs.</title>
        <authorList>
            <person name="Ban H."/>
            <person name="Sato S."/>
            <person name="Yoshikawa S."/>
            <person name="Yamada K."/>
            <person name="Nakamura Y."/>
            <person name="Ichinomiya M."/>
            <person name="Sato N."/>
            <person name="Blanc-Mathieu R."/>
            <person name="Endo H."/>
            <person name="Kuwata A."/>
            <person name="Ogata H."/>
        </authorList>
    </citation>
    <scope>NUCLEOTIDE SEQUENCE [LARGE SCALE GENOMIC DNA]</scope>
    <source>
        <strain evidence="6">NIES 3699</strain>
    </source>
</reference>
<dbReference type="Gene3D" id="3.40.430.10">
    <property type="entry name" value="Dihydrofolate Reductase, subunit A"/>
    <property type="match status" value="1"/>
</dbReference>
<comment type="pathway">
    <text evidence="1">Cofactor biosynthesis; riboflavin biosynthesis.</text>
</comment>
<dbReference type="Proteomes" id="UP001165160">
    <property type="component" value="Unassembled WGS sequence"/>
</dbReference>
<evidence type="ECO:0000259" key="4">
    <source>
        <dbReference type="Pfam" id="PF01872"/>
    </source>
</evidence>
<dbReference type="SUPFAM" id="SSF53597">
    <property type="entry name" value="Dihydrofolate reductase-like"/>
    <property type="match status" value="1"/>
</dbReference>
<evidence type="ECO:0000313" key="6">
    <source>
        <dbReference type="Proteomes" id="UP001165160"/>
    </source>
</evidence>
<keyword evidence="3" id="KW-0560">Oxidoreductase</keyword>
<evidence type="ECO:0000256" key="2">
    <source>
        <dbReference type="ARBA" id="ARBA00022857"/>
    </source>
</evidence>